<accession>A0ABU9L654</accession>
<keyword evidence="2" id="KW-0732">Signal</keyword>
<dbReference type="EMBL" id="JBCDNA010000003">
    <property type="protein sequence ID" value="MEL4457334.1"/>
    <property type="molecule type" value="Genomic_DNA"/>
</dbReference>
<keyword evidence="1" id="KW-0812">Transmembrane</keyword>
<keyword evidence="4" id="KW-1185">Reference proteome</keyword>
<comment type="caution">
    <text evidence="3">The sequence shown here is derived from an EMBL/GenBank/DDBJ whole genome shotgun (WGS) entry which is preliminary data.</text>
</comment>
<feature type="transmembrane region" description="Helical" evidence="1">
    <location>
        <begin position="104"/>
        <end position="126"/>
    </location>
</feature>
<protein>
    <submittedName>
        <fullName evidence="3">DUF2254 domain-containing protein</fullName>
    </submittedName>
</protein>
<dbReference type="RefSeq" id="WP_342161498.1">
    <property type="nucleotide sequence ID" value="NZ_JBCDNA010000003.1"/>
</dbReference>
<gene>
    <name evidence="3" type="ORF">AABB81_15610</name>
</gene>
<name>A0ABU9L654_9FLAO</name>
<proteinExistence type="predicted"/>
<evidence type="ECO:0000313" key="3">
    <source>
        <dbReference type="EMBL" id="MEL4457334.1"/>
    </source>
</evidence>
<dbReference type="InterPro" id="IPR018723">
    <property type="entry name" value="DUF2254_membrane"/>
</dbReference>
<dbReference type="Pfam" id="PF10011">
    <property type="entry name" value="DUF2254"/>
    <property type="match status" value="1"/>
</dbReference>
<evidence type="ECO:0000256" key="1">
    <source>
        <dbReference type="SAM" id="Phobius"/>
    </source>
</evidence>
<feature type="transmembrane region" description="Helical" evidence="1">
    <location>
        <begin position="60"/>
        <end position="83"/>
    </location>
</feature>
<sequence length="418" mass="46568">MKKTIVIYFHRLREQLWFRPLLFCLGSVALALFAHQADGTRLDTLVPSIKTESIKGLLDTISASMLVISIFAVASMLSAFAAASNTATPRSFKIVVTDDVSQNALSVFIGSFIFSIVATVALDNGYYDKSGIFILFLLTLSLLTLVILTFLRWVDGISRLGRLEYTISQIESVAAKSLSAHIKQPFLNALPITTPFSHGQSVLSNSVGYVQHVDMAALQALAKKMGLKIQLHCLPGDFIHENFEITSFTTIEDSNLDEITQKINAAIHIGDTRLYDEDPRFGLIALTEIASKALSTGINDPGTAIQIIGSHERLFFLWNEAIENKKETTILYDCIEVPSISMIDFFDDAFTPISRDGAGNLEVMLRLQKAFKSIETINQTDIKKMAIKYSKKAYNRAELSMKYKPDLEILKKECLFYH</sequence>
<feature type="chain" id="PRO_5046906940" evidence="2">
    <location>
        <begin position="37"/>
        <end position="418"/>
    </location>
</feature>
<feature type="transmembrane region" description="Helical" evidence="1">
    <location>
        <begin position="132"/>
        <end position="154"/>
    </location>
</feature>
<evidence type="ECO:0000256" key="2">
    <source>
        <dbReference type="SAM" id="SignalP"/>
    </source>
</evidence>
<dbReference type="Proteomes" id="UP001474120">
    <property type="component" value="Unassembled WGS sequence"/>
</dbReference>
<feature type="signal peptide" evidence="2">
    <location>
        <begin position="1"/>
        <end position="36"/>
    </location>
</feature>
<evidence type="ECO:0000313" key="4">
    <source>
        <dbReference type="Proteomes" id="UP001474120"/>
    </source>
</evidence>
<organism evidence="3 4">
    <name type="scientific">Lutimonas vermicola</name>
    <dbReference type="NCBI Taxonomy" id="414288"/>
    <lineage>
        <taxon>Bacteria</taxon>
        <taxon>Pseudomonadati</taxon>
        <taxon>Bacteroidota</taxon>
        <taxon>Flavobacteriia</taxon>
        <taxon>Flavobacteriales</taxon>
        <taxon>Flavobacteriaceae</taxon>
        <taxon>Lutimonas</taxon>
    </lineage>
</organism>
<reference evidence="3 4" key="1">
    <citation type="submission" date="2024-04" db="EMBL/GenBank/DDBJ databases">
        <title>whole genome sequencing of Lutimonas vermicola strain IMCC1616.</title>
        <authorList>
            <person name="Bae S.S."/>
        </authorList>
    </citation>
    <scope>NUCLEOTIDE SEQUENCE [LARGE SCALE GENOMIC DNA]</scope>
    <source>
        <strain evidence="3 4">IMCC1616</strain>
    </source>
</reference>
<keyword evidence="1" id="KW-1133">Transmembrane helix</keyword>
<keyword evidence="1" id="KW-0472">Membrane</keyword>